<gene>
    <name evidence="5" type="ORF">SAMN04488138_11465</name>
</gene>
<name>A0A1I3VC50_9RHOB</name>
<dbReference type="GeneID" id="98666281"/>
<keyword evidence="3" id="KW-0479">Metal-binding</keyword>
<accession>A0A1I3VC50</accession>
<dbReference type="PANTHER" id="PTHR37418:SF2">
    <property type="entry name" value="3-KETO-5-AMINOHEXANOATE CLEAVAGE ENZYME"/>
    <property type="match status" value="1"/>
</dbReference>
<dbReference type="OrthoDB" id="9805277at2"/>
<dbReference type="GO" id="GO:0043720">
    <property type="term" value="F:3-keto-5-aminohexanoate cleavage activity"/>
    <property type="evidence" value="ECO:0007669"/>
    <property type="project" value="InterPro"/>
</dbReference>
<dbReference type="STRING" id="576117.SAMN04488138_11465"/>
<dbReference type="InterPro" id="IPR013785">
    <property type="entry name" value="Aldolase_TIM"/>
</dbReference>
<evidence type="ECO:0000313" key="6">
    <source>
        <dbReference type="Proteomes" id="UP000183299"/>
    </source>
</evidence>
<dbReference type="GO" id="GO:0046872">
    <property type="term" value="F:metal ion binding"/>
    <property type="evidence" value="ECO:0007669"/>
    <property type="project" value="UniProtKB-KW"/>
</dbReference>
<protein>
    <submittedName>
        <fullName evidence="5">Uncharacterized conserved protein, DUF849 family</fullName>
    </submittedName>
</protein>
<keyword evidence="6" id="KW-1185">Reference proteome</keyword>
<keyword evidence="2" id="KW-0808">Transferase</keyword>
<dbReference type="Pfam" id="PF05853">
    <property type="entry name" value="BKACE"/>
    <property type="match status" value="1"/>
</dbReference>
<dbReference type="RefSeq" id="WP_066598756.1">
    <property type="nucleotide sequence ID" value="NZ_FORY01000014.1"/>
</dbReference>
<evidence type="ECO:0000256" key="3">
    <source>
        <dbReference type="ARBA" id="ARBA00022723"/>
    </source>
</evidence>
<dbReference type="EMBL" id="FORY01000014">
    <property type="protein sequence ID" value="SFJ92593.1"/>
    <property type="molecule type" value="Genomic_DNA"/>
</dbReference>
<sequence length="259" mass="28260">MTPLPRLMVAPNGARRVKADHPMIPVTDAELIATAKACFDAGADGIHFHIRDAAQRHILDAGRYQAVLDVLAETVPEMYLQVTSETAGFYEAQEQQEMVRVLKPAHVSVGMREMVRKPEDWDAARDFYHWAADHGVEIQHILYSPDEVRSFVAACEDGRIPGAHQLVLFVQGSYAKGSEGAIPLEDYLAPLMQAEGLSYDWMICAFGADETASLTRAAELGGKARVGFENSLWNADGSLASDNAARVREVSHAIAALNG</sequence>
<keyword evidence="4" id="KW-0862">Zinc</keyword>
<comment type="cofactor">
    <cofactor evidence="1">
        <name>Zn(2+)</name>
        <dbReference type="ChEBI" id="CHEBI:29105"/>
    </cofactor>
</comment>
<evidence type="ECO:0000256" key="1">
    <source>
        <dbReference type="ARBA" id="ARBA00001947"/>
    </source>
</evidence>
<dbReference type="Gene3D" id="3.20.20.70">
    <property type="entry name" value="Aldolase class I"/>
    <property type="match status" value="1"/>
</dbReference>
<dbReference type="InterPro" id="IPR008567">
    <property type="entry name" value="BKACE"/>
</dbReference>
<reference evidence="5 6" key="1">
    <citation type="submission" date="2016-10" db="EMBL/GenBank/DDBJ databases">
        <authorList>
            <person name="de Groot N.N."/>
        </authorList>
    </citation>
    <scope>NUCLEOTIDE SEQUENCE [LARGE SCALE GENOMIC DNA]</scope>
    <source>
        <strain evidence="5 6">CGMCC 1.8891</strain>
    </source>
</reference>
<evidence type="ECO:0000256" key="2">
    <source>
        <dbReference type="ARBA" id="ARBA00022679"/>
    </source>
</evidence>
<evidence type="ECO:0000313" key="5">
    <source>
        <dbReference type="EMBL" id="SFJ92593.1"/>
    </source>
</evidence>
<dbReference type="PANTHER" id="PTHR37418">
    <property type="entry name" value="3-KETO-5-AMINOHEXANOATE CLEAVAGE ENZYME-RELATED"/>
    <property type="match status" value="1"/>
</dbReference>
<dbReference type="AlphaFoldDB" id="A0A1I3VC50"/>
<evidence type="ECO:0000256" key="4">
    <source>
        <dbReference type="ARBA" id="ARBA00022833"/>
    </source>
</evidence>
<organism evidence="5 6">
    <name type="scientific">Celeribacter halophilus</name>
    <dbReference type="NCBI Taxonomy" id="576117"/>
    <lineage>
        <taxon>Bacteria</taxon>
        <taxon>Pseudomonadati</taxon>
        <taxon>Pseudomonadota</taxon>
        <taxon>Alphaproteobacteria</taxon>
        <taxon>Rhodobacterales</taxon>
        <taxon>Roseobacteraceae</taxon>
        <taxon>Celeribacter</taxon>
    </lineage>
</organism>
<proteinExistence type="predicted"/>
<dbReference type="Proteomes" id="UP000183299">
    <property type="component" value="Unassembled WGS sequence"/>
</dbReference>